<protein>
    <submittedName>
        <fullName evidence="2">35363_t:CDS:1</fullName>
    </submittedName>
</protein>
<reference evidence="2 3" key="1">
    <citation type="submission" date="2021-06" db="EMBL/GenBank/DDBJ databases">
        <authorList>
            <person name="Kallberg Y."/>
            <person name="Tangrot J."/>
            <person name="Rosling A."/>
        </authorList>
    </citation>
    <scope>NUCLEOTIDE SEQUENCE [LARGE SCALE GENOMIC DNA]</scope>
    <source>
        <strain evidence="2 3">120-4 pot B 10/14</strain>
    </source>
</reference>
<name>A0ABN7X853_GIGMA</name>
<keyword evidence="3" id="KW-1185">Reference proteome</keyword>
<comment type="caution">
    <text evidence="2">The sequence shown here is derived from an EMBL/GenBank/DDBJ whole genome shotgun (WGS) entry which is preliminary data.</text>
</comment>
<feature type="non-terminal residue" evidence="2">
    <location>
        <position position="73"/>
    </location>
</feature>
<gene>
    <name evidence="2" type="ORF">GMARGA_LOCUS39379</name>
</gene>
<evidence type="ECO:0000256" key="1">
    <source>
        <dbReference type="SAM" id="MobiDB-lite"/>
    </source>
</evidence>
<accession>A0ABN7X853</accession>
<organism evidence="2 3">
    <name type="scientific">Gigaspora margarita</name>
    <dbReference type="NCBI Taxonomy" id="4874"/>
    <lineage>
        <taxon>Eukaryota</taxon>
        <taxon>Fungi</taxon>
        <taxon>Fungi incertae sedis</taxon>
        <taxon>Mucoromycota</taxon>
        <taxon>Glomeromycotina</taxon>
        <taxon>Glomeromycetes</taxon>
        <taxon>Diversisporales</taxon>
        <taxon>Gigasporaceae</taxon>
        <taxon>Gigaspora</taxon>
    </lineage>
</organism>
<evidence type="ECO:0000313" key="3">
    <source>
        <dbReference type="Proteomes" id="UP000789901"/>
    </source>
</evidence>
<sequence length="73" mass="8654">MLKTNGNQNMDIKRMENQNANNKRMEKKKSYTVSFHQETGISRDLASLARFLEILVEPHVRTIPYHMTKEFQD</sequence>
<dbReference type="Proteomes" id="UP000789901">
    <property type="component" value="Unassembled WGS sequence"/>
</dbReference>
<evidence type="ECO:0000313" key="2">
    <source>
        <dbReference type="EMBL" id="CAG8848818.1"/>
    </source>
</evidence>
<dbReference type="EMBL" id="CAJVQB010093625">
    <property type="protein sequence ID" value="CAG8848818.1"/>
    <property type="molecule type" value="Genomic_DNA"/>
</dbReference>
<proteinExistence type="predicted"/>
<feature type="compositionally biased region" description="Polar residues" evidence="1">
    <location>
        <begin position="1"/>
        <end position="10"/>
    </location>
</feature>
<feature type="region of interest" description="Disordered" evidence="1">
    <location>
        <begin position="1"/>
        <end position="31"/>
    </location>
</feature>